<keyword evidence="4" id="KW-1185">Reference proteome</keyword>
<proteinExistence type="predicted"/>
<dbReference type="InterPro" id="IPR008979">
    <property type="entry name" value="Galactose-bd-like_sf"/>
</dbReference>
<reference evidence="3" key="2">
    <citation type="submission" date="2025-08" db="UniProtKB">
        <authorList>
            <consortium name="Ensembl"/>
        </authorList>
    </citation>
    <scope>IDENTIFICATION</scope>
</reference>
<reference evidence="3" key="3">
    <citation type="submission" date="2025-09" db="UniProtKB">
        <authorList>
            <consortium name="Ensembl"/>
        </authorList>
    </citation>
    <scope>IDENTIFICATION</scope>
</reference>
<organism evidence="3 4">
    <name type="scientific">Macaca fascicularis</name>
    <name type="common">Crab-eating macaque</name>
    <name type="synonym">Cynomolgus monkey</name>
    <dbReference type="NCBI Taxonomy" id="9541"/>
    <lineage>
        <taxon>Eukaryota</taxon>
        <taxon>Metazoa</taxon>
        <taxon>Chordata</taxon>
        <taxon>Craniata</taxon>
        <taxon>Vertebrata</taxon>
        <taxon>Euteleostomi</taxon>
        <taxon>Mammalia</taxon>
        <taxon>Eutheria</taxon>
        <taxon>Euarchontoglires</taxon>
        <taxon>Primates</taxon>
        <taxon>Haplorrhini</taxon>
        <taxon>Catarrhini</taxon>
        <taxon>Cercopithecidae</taxon>
        <taxon>Cercopithecinae</taxon>
        <taxon>Macaca</taxon>
    </lineage>
</organism>
<sequence>MTWLVAVSWAALSSCCVAARRRCWAGCCTPGRARRGRARSSTASEASQRTSPTTDAGASRSRCRDDSWEAPGSPALGMAKAPAPCTLLHLSARELGALRSRAPPWTYRFSASSMISARTGHFVSWVWHEREVTLLKQWIQDLHTRVMLRIGSAHFYAIVDCSGVCFCTRHQLPASMTSPSPPA</sequence>
<evidence type="ECO:0008006" key="5">
    <source>
        <dbReference type="Google" id="ProtNLM"/>
    </source>
</evidence>
<dbReference type="AlphaFoldDB" id="A0A7N9IEU3"/>
<feature type="region of interest" description="Disordered" evidence="1">
    <location>
        <begin position="31"/>
        <end position="67"/>
    </location>
</feature>
<name>A0A7N9IEU3_MACFA</name>
<dbReference type="Proteomes" id="UP000233100">
    <property type="component" value="Chromosome 10"/>
</dbReference>
<reference evidence="3 4" key="1">
    <citation type="submission" date="2013-03" db="EMBL/GenBank/DDBJ databases">
        <authorList>
            <person name="Warren W."/>
            <person name="Wilson R.K."/>
        </authorList>
    </citation>
    <scope>NUCLEOTIDE SEQUENCE</scope>
</reference>
<accession>A0A7N9IEU3</accession>
<feature type="compositionally biased region" description="Low complexity" evidence="1">
    <location>
        <begin position="39"/>
        <end position="51"/>
    </location>
</feature>
<dbReference type="GeneTree" id="ENSGT00940000174299"/>
<evidence type="ECO:0000313" key="4">
    <source>
        <dbReference type="Proteomes" id="UP000233100"/>
    </source>
</evidence>
<evidence type="ECO:0000313" key="3">
    <source>
        <dbReference type="Ensembl" id="ENSMFAP00000057748.1"/>
    </source>
</evidence>
<evidence type="ECO:0000256" key="2">
    <source>
        <dbReference type="SAM" id="SignalP"/>
    </source>
</evidence>
<protein>
    <recommendedName>
        <fullName evidence="5">Secreted protein</fullName>
    </recommendedName>
</protein>
<feature type="signal peptide" evidence="2">
    <location>
        <begin position="1"/>
        <end position="18"/>
    </location>
</feature>
<dbReference type="Ensembl" id="ENSMFAT00000089216.1">
    <property type="protein sequence ID" value="ENSMFAP00000057748.1"/>
    <property type="gene ID" value="ENSMFAG00000055340.1"/>
</dbReference>
<evidence type="ECO:0000256" key="1">
    <source>
        <dbReference type="SAM" id="MobiDB-lite"/>
    </source>
</evidence>
<dbReference type="SUPFAM" id="SSF49785">
    <property type="entry name" value="Galactose-binding domain-like"/>
    <property type="match status" value="1"/>
</dbReference>
<feature type="chain" id="PRO_5030767289" description="Secreted protein" evidence="2">
    <location>
        <begin position="19"/>
        <end position="183"/>
    </location>
</feature>
<keyword evidence="2" id="KW-0732">Signal</keyword>